<keyword evidence="3" id="KW-1185">Reference proteome</keyword>
<organism evidence="2 3">
    <name type="scientific">Microvirga subterranea</name>
    <dbReference type="NCBI Taxonomy" id="186651"/>
    <lineage>
        <taxon>Bacteria</taxon>
        <taxon>Pseudomonadati</taxon>
        <taxon>Pseudomonadota</taxon>
        <taxon>Alphaproteobacteria</taxon>
        <taxon>Hyphomicrobiales</taxon>
        <taxon>Methylobacteriaceae</taxon>
        <taxon>Microvirga</taxon>
    </lineage>
</organism>
<keyword evidence="2" id="KW-0378">Hydrolase</keyword>
<dbReference type="Pfam" id="PF00565">
    <property type="entry name" value="SNase"/>
    <property type="match status" value="1"/>
</dbReference>
<proteinExistence type="predicted"/>
<protein>
    <submittedName>
        <fullName evidence="2">Endonuclease YncB(Thermonuclease family)</fullName>
    </submittedName>
</protein>
<dbReference type="EMBL" id="QQBB01000005">
    <property type="protein sequence ID" value="RDI58774.1"/>
    <property type="molecule type" value="Genomic_DNA"/>
</dbReference>
<evidence type="ECO:0000313" key="3">
    <source>
        <dbReference type="Proteomes" id="UP000254925"/>
    </source>
</evidence>
<keyword evidence="2" id="KW-0540">Nuclease</keyword>
<sequence length="174" mass="19793">MARIPLKPRRSARSSGLSSLFLALLLAVAAWYLLHPSGRVLEGRAHAIDGDTIRIGDERLRLKGIDAPEMRQMCSRSGRSYLCGETARDALVGMIVNEELRCRSSGRDRYKRLLVYCTAGGTDLNRRMVQEGWAVAYDREYRDEEAAARRRGAGIWAGEFQRPQEWRRENAPRQ</sequence>
<name>A0A370HPE8_9HYPH</name>
<dbReference type="Proteomes" id="UP000254925">
    <property type="component" value="Unassembled WGS sequence"/>
</dbReference>
<dbReference type="InterPro" id="IPR035437">
    <property type="entry name" value="SNase_OB-fold_sf"/>
</dbReference>
<dbReference type="SMART" id="SM00318">
    <property type="entry name" value="SNc"/>
    <property type="match status" value="1"/>
</dbReference>
<dbReference type="RefSeq" id="WP_114770767.1">
    <property type="nucleotide sequence ID" value="NZ_QQBB01000005.1"/>
</dbReference>
<dbReference type="OrthoDB" id="9805504at2"/>
<dbReference type="SUPFAM" id="SSF50199">
    <property type="entry name" value="Staphylococcal nuclease"/>
    <property type="match status" value="1"/>
</dbReference>
<dbReference type="Gene3D" id="2.40.50.90">
    <property type="match status" value="1"/>
</dbReference>
<comment type="caution">
    <text evidence="2">The sequence shown here is derived from an EMBL/GenBank/DDBJ whole genome shotgun (WGS) entry which is preliminary data.</text>
</comment>
<dbReference type="GO" id="GO:0004519">
    <property type="term" value="F:endonuclease activity"/>
    <property type="evidence" value="ECO:0007669"/>
    <property type="project" value="UniProtKB-KW"/>
</dbReference>
<keyword evidence="2" id="KW-0255">Endonuclease</keyword>
<dbReference type="InterPro" id="IPR016071">
    <property type="entry name" value="Staphylococal_nuclease_OB-fold"/>
</dbReference>
<gene>
    <name evidence="2" type="ORF">DES45_105297</name>
</gene>
<evidence type="ECO:0000313" key="2">
    <source>
        <dbReference type="EMBL" id="RDI58774.1"/>
    </source>
</evidence>
<evidence type="ECO:0000259" key="1">
    <source>
        <dbReference type="PROSITE" id="PS50830"/>
    </source>
</evidence>
<dbReference type="PANTHER" id="PTHR12302">
    <property type="entry name" value="EBNA2 BINDING PROTEIN P100"/>
    <property type="match status" value="1"/>
</dbReference>
<feature type="domain" description="TNase-like" evidence="1">
    <location>
        <begin position="46"/>
        <end position="158"/>
    </location>
</feature>
<accession>A0A370HPE8</accession>
<dbReference type="AlphaFoldDB" id="A0A370HPE8"/>
<reference evidence="2 3" key="1">
    <citation type="submission" date="2018-07" db="EMBL/GenBank/DDBJ databases">
        <title>Genomic Encyclopedia of Type Strains, Phase IV (KMG-IV): sequencing the most valuable type-strain genomes for metagenomic binning, comparative biology and taxonomic classification.</title>
        <authorList>
            <person name="Goeker M."/>
        </authorList>
    </citation>
    <scope>NUCLEOTIDE SEQUENCE [LARGE SCALE GENOMIC DNA]</scope>
    <source>
        <strain evidence="2 3">DSM 14364</strain>
    </source>
</reference>
<dbReference type="PANTHER" id="PTHR12302:SF26">
    <property type="entry name" value="BLR1266 PROTEIN"/>
    <property type="match status" value="1"/>
</dbReference>
<dbReference type="PROSITE" id="PS50830">
    <property type="entry name" value="TNASE_3"/>
    <property type="match status" value="1"/>
</dbReference>